<dbReference type="SUPFAM" id="SSF55620">
    <property type="entry name" value="Tetrahydrobiopterin biosynthesis enzymes-like"/>
    <property type="match status" value="1"/>
</dbReference>
<proteinExistence type="predicted"/>
<evidence type="ECO:0000313" key="3">
    <source>
        <dbReference type="Proteomes" id="UP000249239"/>
    </source>
</evidence>
<dbReference type="InterPro" id="IPR043133">
    <property type="entry name" value="GTP-CH-I_C/QueF"/>
</dbReference>
<dbReference type="GO" id="GO:0033739">
    <property type="term" value="F:preQ1 synthase activity"/>
    <property type="evidence" value="ECO:0007669"/>
    <property type="project" value="InterPro"/>
</dbReference>
<accession>A0A2W7NHZ7</accession>
<gene>
    <name evidence="2" type="ORF">LX69_00507</name>
</gene>
<keyword evidence="3" id="KW-1185">Reference proteome</keyword>
<dbReference type="Pfam" id="PF14489">
    <property type="entry name" value="QueF"/>
    <property type="match status" value="1"/>
</dbReference>
<dbReference type="GO" id="GO:0008616">
    <property type="term" value="P:tRNA queuosine(34) biosynthetic process"/>
    <property type="evidence" value="ECO:0007669"/>
    <property type="project" value="InterPro"/>
</dbReference>
<organism evidence="2 3">
    <name type="scientific">Breznakibacter xylanolyticus</name>
    <dbReference type="NCBI Taxonomy" id="990"/>
    <lineage>
        <taxon>Bacteria</taxon>
        <taxon>Pseudomonadati</taxon>
        <taxon>Bacteroidota</taxon>
        <taxon>Bacteroidia</taxon>
        <taxon>Marinilabiliales</taxon>
        <taxon>Marinilabiliaceae</taxon>
        <taxon>Breznakibacter</taxon>
    </lineage>
</organism>
<dbReference type="Proteomes" id="UP000249239">
    <property type="component" value="Unassembled WGS sequence"/>
</dbReference>
<feature type="domain" description="NADPH-dependent 7-cyano-7-deazaguanine reductase N-terminal" evidence="1">
    <location>
        <begin position="18"/>
        <end position="133"/>
    </location>
</feature>
<dbReference type="PANTHER" id="PTHR34354">
    <property type="entry name" value="NADPH-DEPENDENT 7-CYANO-7-DEAZAGUANINE REDUCTASE"/>
    <property type="match status" value="1"/>
</dbReference>
<dbReference type="EMBL" id="QKZK01000003">
    <property type="protein sequence ID" value="PZX20055.1"/>
    <property type="molecule type" value="Genomic_DNA"/>
</dbReference>
<name>A0A2W7NHZ7_9BACT</name>
<evidence type="ECO:0000313" key="2">
    <source>
        <dbReference type="EMBL" id="PZX20055.1"/>
    </source>
</evidence>
<dbReference type="Gene3D" id="3.30.1130.10">
    <property type="match status" value="2"/>
</dbReference>
<dbReference type="OrthoDB" id="9795077at2"/>
<dbReference type="RefSeq" id="WP_111444236.1">
    <property type="nucleotide sequence ID" value="NZ_QKZK01000003.1"/>
</dbReference>
<dbReference type="InterPro" id="IPR050084">
    <property type="entry name" value="NADPH_dep_7-cyano-7-deazaG_red"/>
</dbReference>
<evidence type="ECO:0000259" key="1">
    <source>
        <dbReference type="Pfam" id="PF14819"/>
    </source>
</evidence>
<reference evidence="2 3" key="1">
    <citation type="submission" date="2018-06" db="EMBL/GenBank/DDBJ databases">
        <title>Genomic Encyclopedia of Archaeal and Bacterial Type Strains, Phase II (KMG-II): from individual species to whole genera.</title>
        <authorList>
            <person name="Goeker M."/>
        </authorList>
    </citation>
    <scope>NUCLEOTIDE SEQUENCE [LARGE SCALE GENOMIC DNA]</scope>
    <source>
        <strain evidence="2 3">DSM 6779</strain>
    </source>
</reference>
<dbReference type="InterPro" id="IPR029139">
    <property type="entry name" value="QueF_N"/>
</dbReference>
<dbReference type="Pfam" id="PF14819">
    <property type="entry name" value="QueF_N"/>
    <property type="match status" value="1"/>
</dbReference>
<protein>
    <submittedName>
        <fullName evidence="2">7-cyano-7-deazaguanine reductase</fullName>
    </submittedName>
</protein>
<dbReference type="AlphaFoldDB" id="A0A2W7NHZ7"/>
<comment type="caution">
    <text evidence="2">The sequence shown here is derived from an EMBL/GenBank/DDBJ whole genome shotgun (WGS) entry which is preliminary data.</text>
</comment>
<dbReference type="PANTHER" id="PTHR34354:SF1">
    <property type="entry name" value="NADPH-DEPENDENT 7-CYANO-7-DEAZAGUANINE REDUCTASE"/>
    <property type="match status" value="1"/>
</dbReference>
<sequence length="296" mass="33876">MTPTVPIEATLLGKHVEYPATYAPQVLVAVPRQLNRTQYAIDDKNLPFTGYDVWHAWEAGFLTRRGLPVAGVLKIIYPANNPVIVESKSLKLYLNSFNMERLGNTPEDGIREFKLTVQRDLATLLQTDDVRVELFTTQPGHLPFDFHGFKILETLHGADQVDFAHYTDTPALLRTDYDRPCELRLATHLLRSNCKITHQPDWGSAYIHIKANVTPNFMSILQYIVSLRNENHFHEEICEMLFTRLHEAFNPEQLMVVCIYTRRGGIDICPVRASHAFLIPPSLTSHHTLSHKLLRQ</sequence>
<dbReference type="InterPro" id="IPR029500">
    <property type="entry name" value="QueF"/>
</dbReference>